<feature type="domain" description="DNA2/NAM7 helicase helicase" evidence="7">
    <location>
        <begin position="31"/>
        <end position="143"/>
    </location>
</feature>
<dbReference type="GO" id="GO:0043139">
    <property type="term" value="F:5'-3' DNA helicase activity"/>
    <property type="evidence" value="ECO:0007669"/>
    <property type="project" value="TreeGrafter"/>
</dbReference>
<sequence length="323" mass="35602">EAQACCDILPDEIIRRRQPALVERRDKMHGERRQLGDLINAADSKAEQQELTKQLDAVRTELSELERRIKEAQVELLLNAKVVGSTLARLVIDETLWGWPRNAVFVDEASMAGMPYLLAIALSRPQNLSCFGDFRQLPPIAQSRSNVAKKWFTRDVFETAGVVSRIENNDPDPRLATLRLQYRMGEQIADTVGNLAYFGMLRTDPPAEKAAFRIATVPPASGQQVVLVDTSDLSGACLQEPDPLSYSRFNAVAAALAATVAQELVGAGIEGVGLVSPYRAQSRVLQSMVRGDSRLMAATVHAFQGSERDGMVIDLTDSWPQER</sequence>
<evidence type="ECO:0000256" key="2">
    <source>
        <dbReference type="ARBA" id="ARBA00022741"/>
    </source>
</evidence>
<keyword evidence="5" id="KW-0067">ATP-binding</keyword>
<evidence type="ECO:0000256" key="4">
    <source>
        <dbReference type="ARBA" id="ARBA00022806"/>
    </source>
</evidence>
<evidence type="ECO:0000256" key="3">
    <source>
        <dbReference type="ARBA" id="ARBA00022801"/>
    </source>
</evidence>
<reference evidence="9" key="1">
    <citation type="submission" date="2018-05" db="EMBL/GenBank/DDBJ databases">
        <authorList>
            <person name="Lanie J.A."/>
            <person name="Ng W.-L."/>
            <person name="Kazmierczak K.M."/>
            <person name="Andrzejewski T.M."/>
            <person name="Davidsen T.M."/>
            <person name="Wayne K.J."/>
            <person name="Tettelin H."/>
            <person name="Glass J.I."/>
            <person name="Rusch D."/>
            <person name="Podicherti R."/>
            <person name="Tsui H.-C.T."/>
            <person name="Winkler M.E."/>
        </authorList>
    </citation>
    <scope>NUCLEOTIDE SEQUENCE</scope>
</reference>
<keyword evidence="6" id="KW-0175">Coiled coil</keyword>
<dbReference type="EMBL" id="UINC01118383">
    <property type="protein sequence ID" value="SVC91467.1"/>
    <property type="molecule type" value="Genomic_DNA"/>
</dbReference>
<dbReference type="InterPro" id="IPR050534">
    <property type="entry name" value="Coronavir_polyprotein_1ab"/>
</dbReference>
<dbReference type="GO" id="GO:0016787">
    <property type="term" value="F:hydrolase activity"/>
    <property type="evidence" value="ECO:0007669"/>
    <property type="project" value="UniProtKB-KW"/>
</dbReference>
<comment type="similarity">
    <text evidence="1">Belongs to the DNA2/NAM7 helicase family.</text>
</comment>
<accession>A0A382R2L6</accession>
<dbReference type="InterPro" id="IPR041677">
    <property type="entry name" value="DNA2/NAM7_AAA_11"/>
</dbReference>
<keyword evidence="3" id="KW-0378">Hydrolase</keyword>
<dbReference type="PANTHER" id="PTHR43788">
    <property type="entry name" value="DNA2/NAM7 HELICASE FAMILY MEMBER"/>
    <property type="match status" value="1"/>
</dbReference>
<evidence type="ECO:0000313" key="9">
    <source>
        <dbReference type="EMBL" id="SVC91467.1"/>
    </source>
</evidence>
<dbReference type="PANTHER" id="PTHR43788:SF8">
    <property type="entry name" value="DNA-BINDING PROTEIN SMUBP-2"/>
    <property type="match status" value="1"/>
</dbReference>
<organism evidence="9">
    <name type="scientific">marine metagenome</name>
    <dbReference type="NCBI Taxonomy" id="408172"/>
    <lineage>
        <taxon>unclassified sequences</taxon>
        <taxon>metagenomes</taxon>
        <taxon>ecological metagenomes</taxon>
    </lineage>
</organism>
<feature type="domain" description="DNA2/NAM7 helicase-like C-terminal" evidence="8">
    <location>
        <begin position="174"/>
        <end position="315"/>
    </location>
</feature>
<dbReference type="Gene3D" id="3.40.50.300">
    <property type="entry name" value="P-loop containing nucleotide triphosphate hydrolases"/>
    <property type="match status" value="2"/>
</dbReference>
<dbReference type="Pfam" id="PF13086">
    <property type="entry name" value="AAA_11"/>
    <property type="match status" value="1"/>
</dbReference>
<dbReference type="AlphaFoldDB" id="A0A382R2L6"/>
<feature type="coiled-coil region" evidence="6">
    <location>
        <begin position="41"/>
        <end position="75"/>
    </location>
</feature>
<dbReference type="SUPFAM" id="SSF52540">
    <property type="entry name" value="P-loop containing nucleoside triphosphate hydrolases"/>
    <property type="match status" value="1"/>
</dbReference>
<feature type="non-terminal residue" evidence="9">
    <location>
        <position position="1"/>
    </location>
</feature>
<evidence type="ECO:0000256" key="6">
    <source>
        <dbReference type="SAM" id="Coils"/>
    </source>
</evidence>
<protein>
    <recommendedName>
        <fullName evidence="10">DNA2/NAM7 helicase-like C-terminal domain-containing protein</fullName>
    </recommendedName>
</protein>
<dbReference type="InterPro" id="IPR027417">
    <property type="entry name" value="P-loop_NTPase"/>
</dbReference>
<gene>
    <name evidence="9" type="ORF">METZ01_LOCUS344321</name>
</gene>
<proteinExistence type="inferred from homology"/>
<name>A0A382R2L6_9ZZZZ</name>
<evidence type="ECO:0000256" key="5">
    <source>
        <dbReference type="ARBA" id="ARBA00022840"/>
    </source>
</evidence>
<dbReference type="Pfam" id="PF13087">
    <property type="entry name" value="AAA_12"/>
    <property type="match status" value="1"/>
</dbReference>
<evidence type="ECO:0000259" key="7">
    <source>
        <dbReference type="Pfam" id="PF13086"/>
    </source>
</evidence>
<keyword evidence="2" id="KW-0547">Nucleotide-binding</keyword>
<evidence type="ECO:0000256" key="1">
    <source>
        <dbReference type="ARBA" id="ARBA00007913"/>
    </source>
</evidence>
<dbReference type="GO" id="GO:0005524">
    <property type="term" value="F:ATP binding"/>
    <property type="evidence" value="ECO:0007669"/>
    <property type="project" value="UniProtKB-KW"/>
</dbReference>
<evidence type="ECO:0008006" key="10">
    <source>
        <dbReference type="Google" id="ProtNLM"/>
    </source>
</evidence>
<dbReference type="InterPro" id="IPR041679">
    <property type="entry name" value="DNA2/NAM7-like_C"/>
</dbReference>
<evidence type="ECO:0000259" key="8">
    <source>
        <dbReference type="Pfam" id="PF13087"/>
    </source>
</evidence>
<keyword evidence="4" id="KW-0347">Helicase</keyword>